<dbReference type="SUPFAM" id="SSF54909">
    <property type="entry name" value="Dimeric alpha+beta barrel"/>
    <property type="match status" value="1"/>
</dbReference>
<protein>
    <recommendedName>
        <fullName evidence="3">RNA signal recognition particle 4.5S RNA</fullName>
    </recommendedName>
</protein>
<sequence length="117" mass="13172">MSYVDGFMAPVPAANRDEYLKHCKDAAAVFKDYGATRVVETWADDVPEGKVTSMPMAVKLEKDEVVVFSWVVWPSKAVRDAGWEKIMADPRMQPDRAPMPFDAKRMIYGGFNVILDV</sequence>
<evidence type="ECO:0000313" key="2">
    <source>
        <dbReference type="Proteomes" id="UP000028878"/>
    </source>
</evidence>
<organism evidence="1 2">
    <name type="scientific">Hydrogenophaga intermedia</name>
    <dbReference type="NCBI Taxonomy" id="65786"/>
    <lineage>
        <taxon>Bacteria</taxon>
        <taxon>Pseudomonadati</taxon>
        <taxon>Pseudomonadota</taxon>
        <taxon>Betaproteobacteria</taxon>
        <taxon>Burkholderiales</taxon>
        <taxon>Comamonadaceae</taxon>
        <taxon>Hydrogenophaga</taxon>
    </lineage>
</organism>
<accession>A0A1L1PAD1</accession>
<reference evidence="2" key="1">
    <citation type="submission" date="2014-02" db="EMBL/GenBank/DDBJ databases">
        <authorList>
            <person name="Gan H."/>
        </authorList>
    </citation>
    <scope>NUCLEOTIDE SEQUENCE [LARGE SCALE GENOMIC DNA]</scope>
    <source>
        <strain evidence="2">S1</strain>
    </source>
</reference>
<dbReference type="Pfam" id="PF07237">
    <property type="entry name" value="DUF1428"/>
    <property type="match status" value="1"/>
</dbReference>
<dbReference type="InterPro" id="IPR009874">
    <property type="entry name" value="DUF1428"/>
</dbReference>
<dbReference type="RefSeq" id="WP_009517257.1">
    <property type="nucleotide sequence ID" value="NZ_CCAE010000003.1"/>
</dbReference>
<name>A0A1L1PAD1_HYDIT</name>
<evidence type="ECO:0008006" key="3">
    <source>
        <dbReference type="Google" id="ProtNLM"/>
    </source>
</evidence>
<dbReference type="Proteomes" id="UP000028878">
    <property type="component" value="Unassembled WGS sequence"/>
</dbReference>
<dbReference type="EMBL" id="CCAE010000003">
    <property type="protein sequence ID" value="CDN86390.1"/>
    <property type="molecule type" value="Genomic_DNA"/>
</dbReference>
<reference evidence="2" key="2">
    <citation type="submission" date="2014-11" db="EMBL/GenBank/DDBJ databases">
        <title>Draft genome sequence of Hydrogenophaga intermedia S1.</title>
        <authorList>
            <person name="Gan H.M."/>
            <person name="Chew T.H."/>
            <person name="Stolz A."/>
        </authorList>
    </citation>
    <scope>NUCLEOTIDE SEQUENCE [LARGE SCALE GENOMIC DNA]</scope>
    <source>
        <strain evidence="2">S1</strain>
    </source>
</reference>
<gene>
    <name evidence="1" type="ORF">BN948_00791</name>
</gene>
<proteinExistence type="predicted"/>
<evidence type="ECO:0000313" key="1">
    <source>
        <dbReference type="EMBL" id="CDN86390.1"/>
    </source>
</evidence>
<dbReference type="InterPro" id="IPR011008">
    <property type="entry name" value="Dimeric_a/b-barrel"/>
</dbReference>
<dbReference type="PIRSF" id="PIRSF007028">
    <property type="entry name" value="UCP007028"/>
    <property type="match status" value="1"/>
</dbReference>
<dbReference type="AlphaFoldDB" id="A0A1L1PAD1"/>
<keyword evidence="2" id="KW-1185">Reference proteome</keyword>
<dbReference type="Gene3D" id="3.30.70.100">
    <property type="match status" value="1"/>
</dbReference>